<organism evidence="1 2">
    <name type="scientific">Actinoalloteichus hoggarensis</name>
    <dbReference type="NCBI Taxonomy" id="1470176"/>
    <lineage>
        <taxon>Bacteria</taxon>
        <taxon>Bacillati</taxon>
        <taxon>Actinomycetota</taxon>
        <taxon>Actinomycetes</taxon>
        <taxon>Pseudonocardiales</taxon>
        <taxon>Pseudonocardiaceae</taxon>
        <taxon>Actinoalloteichus</taxon>
    </lineage>
</organism>
<name>A0A221W4F4_9PSEU</name>
<gene>
    <name evidence="1" type="ORF">AHOG_14470</name>
</gene>
<dbReference type="AlphaFoldDB" id="A0A221W4F4"/>
<proteinExistence type="predicted"/>
<dbReference type="EMBL" id="CP022521">
    <property type="protein sequence ID" value="ASO20536.1"/>
    <property type="molecule type" value="Genomic_DNA"/>
</dbReference>
<keyword evidence="2" id="KW-1185">Reference proteome</keyword>
<accession>A0A221W4F4</accession>
<evidence type="ECO:0000313" key="1">
    <source>
        <dbReference type="EMBL" id="ASO20536.1"/>
    </source>
</evidence>
<evidence type="ECO:0000313" key="2">
    <source>
        <dbReference type="Proteomes" id="UP000204221"/>
    </source>
</evidence>
<dbReference type="KEGG" id="ahg:AHOG_14470"/>
<protein>
    <submittedName>
        <fullName evidence="1">Uncharacterized protein</fullName>
    </submittedName>
</protein>
<sequence>MRLAALTDALAESVVRALRGTDDVFALSEVVDSPDDSGGLAAIRVLGMDAMAPHLLGGRRPSRADVELVLASVRMFPVLSLDRELPAIPKVRDWLTARALTSLGVAGVETVWPVEVGAGFGRQPGWVSWCAVMARLSTLALPGVYCPLHADARRFSADLERGVTRAMLRRDHRTAARLARWLAAGDGVRSELSLAALLRHLELVAAGDPRVALDVVVAGRMLEGCRR</sequence>
<reference evidence="1 2" key="1">
    <citation type="submission" date="2017-07" db="EMBL/GenBank/DDBJ databases">
        <title>Complete genome sequence of Actinoalloteichus hoggarensis DSM 45943, type strain of Actinoalloteichus hoggarensis.</title>
        <authorList>
            <person name="Ruckert C."/>
            <person name="Nouioui I."/>
            <person name="Willmese J."/>
            <person name="van Wezel G."/>
            <person name="Klenk H.-P."/>
            <person name="Kalinowski J."/>
            <person name="Zotchev S.B."/>
        </authorList>
    </citation>
    <scope>NUCLEOTIDE SEQUENCE [LARGE SCALE GENOMIC DNA]</scope>
    <source>
        <strain evidence="1 2">DSM 45943</strain>
    </source>
</reference>
<dbReference type="Proteomes" id="UP000204221">
    <property type="component" value="Chromosome"/>
</dbReference>